<keyword evidence="1" id="KW-0812">Transmembrane</keyword>
<proteinExistence type="predicted"/>
<evidence type="ECO:0000313" key="2">
    <source>
        <dbReference type="EMBL" id="EEV18786.1"/>
    </source>
</evidence>
<protein>
    <submittedName>
        <fullName evidence="2">Uncharacterized protein</fullName>
    </submittedName>
</protein>
<name>C8PEJ1_9BACT</name>
<feature type="transmembrane region" description="Helical" evidence="1">
    <location>
        <begin position="7"/>
        <end position="26"/>
    </location>
</feature>
<accession>C8PEJ1</accession>
<comment type="caution">
    <text evidence="2">The sequence shown here is derived from an EMBL/GenBank/DDBJ whole genome shotgun (WGS) entry which is preliminary data.</text>
</comment>
<keyword evidence="1" id="KW-0472">Membrane</keyword>
<evidence type="ECO:0000313" key="3">
    <source>
        <dbReference type="Proteomes" id="UP000005709"/>
    </source>
</evidence>
<keyword evidence="3" id="KW-1185">Reference proteome</keyword>
<sequence length="109" mass="12418">MTKKGKISTFFVAFAWIILLSLVVTFKNKISYGILIVPISLFLAFAPLIIFRFKKNLGFDIGNDSLIFMSNGNYIEASILTSKEYRELKAYFLLKTGKNLDKIPPQIFV</sequence>
<dbReference type="AlphaFoldDB" id="C8PEJ1"/>
<dbReference type="Proteomes" id="UP000005709">
    <property type="component" value="Unassembled WGS sequence"/>
</dbReference>
<organism evidence="2 3">
    <name type="scientific">Campylobacter gracilis RM3268</name>
    <dbReference type="NCBI Taxonomy" id="553220"/>
    <lineage>
        <taxon>Bacteria</taxon>
        <taxon>Pseudomonadati</taxon>
        <taxon>Campylobacterota</taxon>
        <taxon>Epsilonproteobacteria</taxon>
        <taxon>Campylobacterales</taxon>
        <taxon>Campylobacteraceae</taxon>
        <taxon>Campylobacter</taxon>
    </lineage>
</organism>
<dbReference type="EMBL" id="ACYG01000008">
    <property type="protein sequence ID" value="EEV18786.1"/>
    <property type="molecule type" value="Genomic_DNA"/>
</dbReference>
<reference evidence="2 3" key="1">
    <citation type="submission" date="2009-07" db="EMBL/GenBank/DDBJ databases">
        <authorList>
            <person name="Madupu R."/>
            <person name="Sebastian Y."/>
            <person name="Durkin A.S."/>
            <person name="Torralba M."/>
            <person name="Methe B."/>
            <person name="Sutton G.G."/>
            <person name="Strausberg R.L."/>
            <person name="Nelson K.E."/>
        </authorList>
    </citation>
    <scope>NUCLEOTIDE SEQUENCE [LARGE SCALE GENOMIC DNA]</scope>
    <source>
        <strain evidence="2 3">RM3268</strain>
    </source>
</reference>
<gene>
    <name evidence="2" type="ORF">CAMGR0001_1892</name>
</gene>
<keyword evidence="1" id="KW-1133">Transmembrane helix</keyword>
<dbReference type="STRING" id="824.CGRAC_0487"/>
<feature type="transmembrane region" description="Helical" evidence="1">
    <location>
        <begin position="32"/>
        <end position="51"/>
    </location>
</feature>
<evidence type="ECO:0000256" key="1">
    <source>
        <dbReference type="SAM" id="Phobius"/>
    </source>
</evidence>